<dbReference type="Gene3D" id="1.10.3720.10">
    <property type="entry name" value="MetI-like"/>
    <property type="match status" value="1"/>
</dbReference>
<evidence type="ECO:0000256" key="6">
    <source>
        <dbReference type="ARBA" id="ARBA00022970"/>
    </source>
</evidence>
<accession>A0ABW9NPC4</accession>
<dbReference type="SUPFAM" id="SSF161098">
    <property type="entry name" value="MetI-like"/>
    <property type="match status" value="1"/>
</dbReference>
<feature type="transmembrane region" description="Helical" evidence="9">
    <location>
        <begin position="209"/>
        <end position="229"/>
    </location>
</feature>
<keyword evidence="12" id="KW-1185">Reference proteome</keyword>
<dbReference type="PANTHER" id="PTHR30614">
    <property type="entry name" value="MEMBRANE COMPONENT OF AMINO ACID ABC TRANSPORTER"/>
    <property type="match status" value="1"/>
</dbReference>
<dbReference type="PROSITE" id="PS50928">
    <property type="entry name" value="ABC_TM1"/>
    <property type="match status" value="1"/>
</dbReference>
<dbReference type="RefSeq" id="WP_153481492.1">
    <property type="nucleotide sequence ID" value="NZ_VDEQ01000055.1"/>
</dbReference>
<feature type="transmembrane region" description="Helical" evidence="9">
    <location>
        <begin position="241"/>
        <end position="259"/>
    </location>
</feature>
<evidence type="ECO:0000256" key="1">
    <source>
        <dbReference type="ARBA" id="ARBA00004651"/>
    </source>
</evidence>
<comment type="subcellular location">
    <subcellularLocation>
        <location evidence="1 9">Cell membrane</location>
        <topology evidence="1 9">Multi-pass membrane protein</topology>
    </subcellularLocation>
</comment>
<dbReference type="InterPro" id="IPR000515">
    <property type="entry name" value="MetI-like"/>
</dbReference>
<feature type="transmembrane region" description="Helical" evidence="9">
    <location>
        <begin position="168"/>
        <end position="188"/>
    </location>
</feature>
<reference evidence="11 12" key="1">
    <citation type="submission" date="2019-06" db="EMBL/GenBank/DDBJ databases">
        <title>Comparative genomics and metabolomics analyses of clavulanic acid producing Streptomyces species provides insight into specialized metabolism and evolution of beta-lactam biosynthetic gene clusters.</title>
        <authorList>
            <person name="Moore M.A."/>
            <person name="Cruz-Morales P."/>
            <person name="Barona Gomez F."/>
            <person name="Kapil T."/>
        </authorList>
    </citation>
    <scope>NUCLEOTIDE SEQUENCE [LARGE SCALE GENOMIC DNA]</scope>
    <source>
        <strain evidence="11 12">T-272</strain>
    </source>
</reference>
<protein>
    <submittedName>
        <fullName evidence="11">Amino acid ABC transporter permease</fullName>
    </submittedName>
</protein>
<dbReference type="Pfam" id="PF00528">
    <property type="entry name" value="BPD_transp_1"/>
    <property type="match status" value="1"/>
</dbReference>
<feature type="domain" description="ABC transmembrane type-1" evidence="10">
    <location>
        <begin position="164"/>
        <end position="358"/>
    </location>
</feature>
<evidence type="ECO:0000256" key="8">
    <source>
        <dbReference type="ARBA" id="ARBA00023136"/>
    </source>
</evidence>
<evidence type="ECO:0000256" key="5">
    <source>
        <dbReference type="ARBA" id="ARBA00022692"/>
    </source>
</evidence>
<comment type="caution">
    <text evidence="11">The sequence shown here is derived from an EMBL/GenBank/DDBJ whole genome shotgun (WGS) entry which is preliminary data.</text>
</comment>
<feature type="transmembrane region" description="Helical" evidence="9">
    <location>
        <begin position="335"/>
        <end position="352"/>
    </location>
</feature>
<feature type="transmembrane region" description="Helical" evidence="9">
    <location>
        <begin position="118"/>
        <end position="138"/>
    </location>
</feature>
<evidence type="ECO:0000313" key="12">
    <source>
        <dbReference type="Proteomes" id="UP000460558"/>
    </source>
</evidence>
<evidence type="ECO:0000256" key="3">
    <source>
        <dbReference type="ARBA" id="ARBA00022448"/>
    </source>
</evidence>
<evidence type="ECO:0000256" key="9">
    <source>
        <dbReference type="RuleBase" id="RU363032"/>
    </source>
</evidence>
<keyword evidence="4" id="KW-1003">Cell membrane</keyword>
<keyword evidence="8 9" id="KW-0472">Membrane</keyword>
<keyword evidence="6" id="KW-0029">Amino-acid transport</keyword>
<dbReference type="CDD" id="cd06261">
    <property type="entry name" value="TM_PBP2"/>
    <property type="match status" value="1"/>
</dbReference>
<dbReference type="PANTHER" id="PTHR30614:SF20">
    <property type="entry name" value="GLUTAMINE TRANSPORT SYSTEM PERMEASE PROTEIN GLNP"/>
    <property type="match status" value="1"/>
</dbReference>
<dbReference type="InterPro" id="IPR043429">
    <property type="entry name" value="ArtM/GltK/GlnP/TcyL/YhdX-like"/>
</dbReference>
<proteinExistence type="inferred from homology"/>
<sequence length="372" mass="38714">MTAATVKSAPEATPAAAPAARVPVPRVLAPAALAVSALSCVFAVWTAATLWQAAPDQGAWAWTLRAVAVIGGLAALAVLRPATEAIRRSGRARAAAAVPGRIAEARAEAADAREAAQVAAGSSLAVVVLTLLAVFLLANDHAVQATFFSPEAISSSFRNVTEAFGTNVFIAVAAEALVLVWGLVLAVAKLAPGRAGRPLRWLATAYIDVFRAVPSIVIIYLIGFGLPLAQIPGLSSLTPTWAAIFALTLTYGAYVAEVYRSGIDSIHWSQTAAARSLGLSHARTLRHVVVPQAVRRVTPPLLNDFIGLQKDTALVTVIGTIDAFNQAKIYASNEFNLSSVTVVAALFVVITIPQTRFADRLLARGGASGKDS</sequence>
<feature type="transmembrane region" description="Helical" evidence="9">
    <location>
        <begin position="31"/>
        <end position="53"/>
    </location>
</feature>
<keyword evidence="7 9" id="KW-1133">Transmembrane helix</keyword>
<dbReference type="EMBL" id="VDEQ01000055">
    <property type="protein sequence ID" value="MQS35160.1"/>
    <property type="molecule type" value="Genomic_DNA"/>
</dbReference>
<keyword evidence="5 9" id="KW-0812">Transmembrane</keyword>
<comment type="similarity">
    <text evidence="2">Belongs to the binding-protein-dependent transport system permease family. HisMQ subfamily.</text>
</comment>
<evidence type="ECO:0000259" key="10">
    <source>
        <dbReference type="PROSITE" id="PS50928"/>
    </source>
</evidence>
<organism evidence="11 12">
    <name type="scientific">Streptomyces katsurahamanus</name>
    <dbReference type="NCBI Taxonomy" id="2577098"/>
    <lineage>
        <taxon>Bacteria</taxon>
        <taxon>Bacillati</taxon>
        <taxon>Actinomycetota</taxon>
        <taxon>Actinomycetes</taxon>
        <taxon>Kitasatosporales</taxon>
        <taxon>Streptomycetaceae</taxon>
        <taxon>Streptomyces</taxon>
    </lineage>
</organism>
<evidence type="ECO:0000256" key="2">
    <source>
        <dbReference type="ARBA" id="ARBA00010072"/>
    </source>
</evidence>
<dbReference type="NCBIfam" id="TIGR01726">
    <property type="entry name" value="HEQRo_perm_3TM"/>
    <property type="match status" value="1"/>
</dbReference>
<dbReference type="InterPro" id="IPR035906">
    <property type="entry name" value="MetI-like_sf"/>
</dbReference>
<dbReference type="Proteomes" id="UP000460558">
    <property type="component" value="Unassembled WGS sequence"/>
</dbReference>
<evidence type="ECO:0000313" key="11">
    <source>
        <dbReference type="EMBL" id="MQS35160.1"/>
    </source>
</evidence>
<keyword evidence="3 9" id="KW-0813">Transport</keyword>
<evidence type="ECO:0000256" key="4">
    <source>
        <dbReference type="ARBA" id="ARBA00022475"/>
    </source>
</evidence>
<feature type="transmembrane region" description="Helical" evidence="9">
    <location>
        <begin position="59"/>
        <end position="79"/>
    </location>
</feature>
<evidence type="ECO:0000256" key="7">
    <source>
        <dbReference type="ARBA" id="ARBA00022989"/>
    </source>
</evidence>
<name>A0ABW9NPC4_9ACTN</name>
<gene>
    <name evidence="11" type="ORF">FFZ77_05860</name>
</gene>
<dbReference type="InterPro" id="IPR010065">
    <property type="entry name" value="AA_ABC_transptr_permease_3TM"/>
</dbReference>